<protein>
    <recommendedName>
        <fullName evidence="4">Histone RNA hairpin-binding protein RNA-binding domain-containing protein</fullName>
    </recommendedName>
</protein>
<feature type="domain" description="Histone RNA hairpin-binding protein RNA-binding" evidence="4">
    <location>
        <begin position="108"/>
        <end position="175"/>
    </location>
</feature>
<dbReference type="Pfam" id="PF15247">
    <property type="entry name" value="SLBP_RNA_bind"/>
    <property type="match status" value="1"/>
</dbReference>
<evidence type="ECO:0000256" key="1">
    <source>
        <dbReference type="ARBA" id="ARBA00006151"/>
    </source>
</evidence>
<keyword evidence="2" id="KW-0694">RNA-binding</keyword>
<comment type="caution">
    <text evidence="5">The sequence shown here is derived from an EMBL/GenBank/DDBJ whole genome shotgun (WGS) entry which is preliminary data.</text>
</comment>
<dbReference type="Proteomes" id="UP000708208">
    <property type="component" value="Unassembled WGS sequence"/>
</dbReference>
<evidence type="ECO:0000256" key="2">
    <source>
        <dbReference type="ARBA" id="ARBA00022884"/>
    </source>
</evidence>
<dbReference type="FunFam" id="1.10.8.1120:FF:000001">
    <property type="entry name" value="Histone RNA hairpin-binding protein-like"/>
    <property type="match status" value="1"/>
</dbReference>
<feature type="region of interest" description="Disordered" evidence="3">
    <location>
        <begin position="81"/>
        <end position="112"/>
    </location>
</feature>
<dbReference type="GO" id="GO:0006398">
    <property type="term" value="P:mRNA 3'-end processing by stem-loop binding and cleavage"/>
    <property type="evidence" value="ECO:0007669"/>
    <property type="project" value="TreeGrafter"/>
</dbReference>
<dbReference type="EMBL" id="CAJVCH010571608">
    <property type="protein sequence ID" value="CAG7837959.1"/>
    <property type="molecule type" value="Genomic_DNA"/>
</dbReference>
<keyword evidence="6" id="KW-1185">Reference proteome</keyword>
<dbReference type="InterPro" id="IPR029344">
    <property type="entry name" value="SLBP_RNA_bind"/>
</dbReference>
<dbReference type="GO" id="GO:0071204">
    <property type="term" value="C:histone pre-mRNA 3'end processing complex"/>
    <property type="evidence" value="ECO:0007669"/>
    <property type="project" value="TreeGrafter"/>
</dbReference>
<accession>A0A8J2PYA5</accession>
<organism evidence="5 6">
    <name type="scientific">Allacma fusca</name>
    <dbReference type="NCBI Taxonomy" id="39272"/>
    <lineage>
        <taxon>Eukaryota</taxon>
        <taxon>Metazoa</taxon>
        <taxon>Ecdysozoa</taxon>
        <taxon>Arthropoda</taxon>
        <taxon>Hexapoda</taxon>
        <taxon>Collembola</taxon>
        <taxon>Symphypleona</taxon>
        <taxon>Sminthuridae</taxon>
        <taxon>Allacma</taxon>
    </lineage>
</organism>
<feature type="region of interest" description="Disordered" evidence="3">
    <location>
        <begin position="39"/>
        <end position="62"/>
    </location>
</feature>
<name>A0A8J2PYA5_9HEXA</name>
<dbReference type="GO" id="GO:0007076">
    <property type="term" value="P:mitotic chromosome condensation"/>
    <property type="evidence" value="ECO:0007669"/>
    <property type="project" value="UniProtKB-ARBA"/>
</dbReference>
<dbReference type="GO" id="GO:0005737">
    <property type="term" value="C:cytoplasm"/>
    <property type="evidence" value="ECO:0007669"/>
    <property type="project" value="TreeGrafter"/>
</dbReference>
<evidence type="ECO:0000256" key="3">
    <source>
        <dbReference type="SAM" id="MobiDB-lite"/>
    </source>
</evidence>
<dbReference type="AlphaFoldDB" id="A0A8J2PYA5"/>
<feature type="compositionally biased region" description="Basic and acidic residues" evidence="3">
    <location>
        <begin position="195"/>
        <end position="213"/>
    </location>
</feature>
<gene>
    <name evidence="5" type="ORF">AFUS01_LOCUS46988</name>
</gene>
<dbReference type="PANTHER" id="PTHR17408:SF0">
    <property type="entry name" value="HISTONE RNA HAIRPIN-BINDING PROTEIN"/>
    <property type="match status" value="1"/>
</dbReference>
<dbReference type="GO" id="GO:0071207">
    <property type="term" value="F:histone pre-mRNA stem-loop binding"/>
    <property type="evidence" value="ECO:0007669"/>
    <property type="project" value="TreeGrafter"/>
</dbReference>
<dbReference type="InterPro" id="IPR026502">
    <property type="entry name" value="SLBP1/SLBP2"/>
</dbReference>
<feature type="non-terminal residue" evidence="5">
    <location>
        <position position="1"/>
    </location>
</feature>
<proteinExistence type="inferred from homology"/>
<feature type="region of interest" description="Disordered" evidence="3">
    <location>
        <begin position="193"/>
        <end position="234"/>
    </location>
</feature>
<evidence type="ECO:0000259" key="4">
    <source>
        <dbReference type="Pfam" id="PF15247"/>
    </source>
</evidence>
<feature type="compositionally biased region" description="Polar residues" evidence="3">
    <location>
        <begin position="87"/>
        <end position="101"/>
    </location>
</feature>
<dbReference type="GO" id="GO:0003729">
    <property type="term" value="F:mRNA binding"/>
    <property type="evidence" value="ECO:0007669"/>
    <property type="project" value="InterPro"/>
</dbReference>
<evidence type="ECO:0000313" key="6">
    <source>
        <dbReference type="Proteomes" id="UP000708208"/>
    </source>
</evidence>
<comment type="similarity">
    <text evidence="1">Belongs to the SLBP family.</text>
</comment>
<sequence length="264" mass="29563">NHLNILSLAFKVGKVDTGLCSGRTKVLHGLNHEKKIRIESDSSNSGDGLKREESVPDNSGFLKGLRQLRSTTDARVASALARGNPGEDQSGSPRSSIQSPAGSYEAETDPAVLSRRSKQIEYGKITREYSNYIKAIPKEDRLDFHPRTPNMKRKYSRRAWDGLIKQWRLNLHIWSDTPQPELDFSQNGIIRKRRIESGSDRTDSPDPTDVKPDEDVDSEVPTNGLSKSDNKKTSFTERINAEAESIFSSSWADEVAEYESELQA</sequence>
<dbReference type="OrthoDB" id="265795at2759"/>
<evidence type="ECO:0000313" key="5">
    <source>
        <dbReference type="EMBL" id="CAG7837959.1"/>
    </source>
</evidence>
<dbReference type="PANTHER" id="PTHR17408">
    <property type="entry name" value="HISTONE RNA HAIRPIN-BINDING PROTEIN"/>
    <property type="match status" value="1"/>
</dbReference>
<dbReference type="GO" id="GO:0051028">
    <property type="term" value="P:mRNA transport"/>
    <property type="evidence" value="ECO:0007669"/>
    <property type="project" value="TreeGrafter"/>
</dbReference>
<reference evidence="5" key="1">
    <citation type="submission" date="2021-06" db="EMBL/GenBank/DDBJ databases">
        <authorList>
            <person name="Hodson N. C."/>
            <person name="Mongue J. A."/>
            <person name="Jaron S. K."/>
        </authorList>
    </citation>
    <scope>NUCLEOTIDE SEQUENCE</scope>
</reference>